<protein>
    <submittedName>
        <fullName evidence="1">Large terminase</fullName>
    </submittedName>
</protein>
<organism evidence="1">
    <name type="scientific">Myoviridae sp. ctijX18</name>
    <dbReference type="NCBI Taxonomy" id="2825154"/>
    <lineage>
        <taxon>Viruses</taxon>
        <taxon>Duplodnaviria</taxon>
        <taxon>Heunggongvirae</taxon>
        <taxon>Uroviricota</taxon>
        <taxon>Caudoviricetes</taxon>
    </lineage>
</organism>
<reference evidence="1" key="1">
    <citation type="journal article" date="2021" name="Proc. Natl. Acad. Sci. U.S.A.">
        <title>A Catalog of Tens of Thousands of Viruses from Human Metagenomes Reveals Hidden Associations with Chronic Diseases.</title>
        <authorList>
            <person name="Tisza M.J."/>
            <person name="Buck C.B."/>
        </authorList>
    </citation>
    <scope>NUCLEOTIDE SEQUENCE</scope>
    <source>
        <strain evidence="1">CtijX18</strain>
    </source>
</reference>
<proteinExistence type="predicted"/>
<dbReference type="Gene3D" id="3.40.50.300">
    <property type="entry name" value="P-loop containing nucleotide triphosphate hydrolases"/>
    <property type="match status" value="1"/>
</dbReference>
<dbReference type="InterPro" id="IPR027417">
    <property type="entry name" value="P-loop_NTPase"/>
</dbReference>
<dbReference type="EMBL" id="BK016133">
    <property type="protein sequence ID" value="DAF97397.1"/>
    <property type="molecule type" value="Genomic_DNA"/>
</dbReference>
<dbReference type="Gene3D" id="3.30.420.240">
    <property type="match status" value="1"/>
</dbReference>
<name>A0A8S5USD9_9CAUD</name>
<accession>A0A8S5USD9</accession>
<sequence>MILYLKDWDKPENKNSIVHTSTKNQSFIDLANVFKKMGLKNYYFHLALHDPDLEFVDPFADNLSPQMIVKIANEIAVNPWYFFREIAQTPDSTSDNRMFFRANRANISLFWCFFNHCQYFLIQPRQTGKSYSTDIIMMYLLCFRKSLKLLLYTKDSQLRMLNVIRLRTLIATLPAYLNPLTRKDSNNSEGITVLSNNNYYNTIIAQESEDAAYKKGRGNTVEVRQCDEVAFCKLNYITIPSMGSAMDAARMNALAQGKETASIFTTTAGKKDTPHGRWAYEVWNESAQFDEKYYDSFNAEEFEKRVRADSNPSDPLAKTFGLFQVQGTFSHRQLGYTDEWLIENMSRNKVTGEDALRDYYNVWTSGTESSPFTVEQAQMIKNSETDPLFRDIGKFGIIINWYVNQHELSDLFHHCPIIVGLDSSSAIGKDACSLTFVNALDLNIIGTASINKVNLFQYAQWLCDLIIRFPKLLLVPENRSSAQGIIDFLIETLPAHGINPFKQIFNTIVHEKDENQRTFLNMDAHPNPASVANMYRNTFGYSTSGKGRYSRDNLYGETFYRAIDIIADKVKDKKLIRELLGLVIIDGRIDHGSDKEDHDDQVISWLLACWFIFNGRNVGYYNINRGRFLSNVVSAGEEVDPEKMMKMREQEALKDKISAMYEELSNTEDHFEFAKLEKTIRLLESRLTPESRSQLAMSVSGMIEDLKETRRINAMKSSPDMLNDVMDGLKSMSDVSLNHPFLGNRNDYFDTAYQPSNDISNINYWLGY</sequence>
<evidence type="ECO:0000313" key="1">
    <source>
        <dbReference type="EMBL" id="DAF97397.1"/>
    </source>
</evidence>